<dbReference type="SUPFAM" id="SSF54928">
    <property type="entry name" value="RNA-binding domain, RBD"/>
    <property type="match status" value="1"/>
</dbReference>
<dbReference type="GO" id="GO:0004527">
    <property type="term" value="F:exonuclease activity"/>
    <property type="evidence" value="ECO:0007669"/>
    <property type="project" value="UniProtKB-KW"/>
</dbReference>
<evidence type="ECO:0000256" key="5">
    <source>
        <dbReference type="SAM" id="MobiDB-lite"/>
    </source>
</evidence>
<dbReference type="Proteomes" id="UP000261380">
    <property type="component" value="Unplaced"/>
</dbReference>
<dbReference type="GeneTree" id="ENSGT00940000161162"/>
<protein>
    <submittedName>
        <fullName evidence="7">RNA exonuclease 5</fullName>
    </submittedName>
</protein>
<dbReference type="InterPro" id="IPR012337">
    <property type="entry name" value="RNaseH-like_sf"/>
</dbReference>
<feature type="domain" description="RRM" evidence="6">
    <location>
        <begin position="439"/>
        <end position="503"/>
    </location>
</feature>
<reference evidence="7" key="1">
    <citation type="submission" date="2025-08" db="UniProtKB">
        <authorList>
            <consortium name="Ensembl"/>
        </authorList>
    </citation>
    <scope>IDENTIFICATION</scope>
</reference>
<evidence type="ECO:0000256" key="2">
    <source>
        <dbReference type="ARBA" id="ARBA00022801"/>
    </source>
</evidence>
<feature type="region of interest" description="Disordered" evidence="5">
    <location>
        <begin position="547"/>
        <end position="567"/>
    </location>
</feature>
<dbReference type="Ensembl" id="ENSXCOT00000021630.1">
    <property type="protein sequence ID" value="ENSXCOP00000021369.1"/>
    <property type="gene ID" value="ENSXCOG00000015997.1"/>
</dbReference>
<keyword evidence="3" id="KW-0269">Exonuclease</keyword>
<accession>A0A3B5MPG3</accession>
<dbReference type="GO" id="GO:0003723">
    <property type="term" value="F:RNA binding"/>
    <property type="evidence" value="ECO:0007669"/>
    <property type="project" value="UniProtKB-UniRule"/>
</dbReference>
<dbReference type="InterPro" id="IPR000504">
    <property type="entry name" value="RRM_dom"/>
</dbReference>
<dbReference type="CDD" id="cd06145">
    <property type="entry name" value="REX1_like"/>
    <property type="match status" value="1"/>
</dbReference>
<keyword evidence="1" id="KW-0540">Nuclease</keyword>
<name>A0A3B5MPG3_9TELE</name>
<dbReference type="InterPro" id="IPR034922">
    <property type="entry name" value="REX1-like_exo"/>
</dbReference>
<dbReference type="InterPro" id="IPR036397">
    <property type="entry name" value="RNaseH_sf"/>
</dbReference>
<evidence type="ECO:0000313" key="8">
    <source>
        <dbReference type="Proteomes" id="UP000261380"/>
    </source>
</evidence>
<dbReference type="SMART" id="SM00479">
    <property type="entry name" value="EXOIII"/>
    <property type="match status" value="1"/>
</dbReference>
<keyword evidence="8" id="KW-1185">Reference proteome</keyword>
<evidence type="ECO:0000256" key="3">
    <source>
        <dbReference type="ARBA" id="ARBA00022839"/>
    </source>
</evidence>
<proteinExistence type="predicted"/>
<dbReference type="Gene3D" id="3.30.420.10">
    <property type="entry name" value="Ribonuclease H-like superfamily/Ribonuclease H"/>
    <property type="match status" value="1"/>
</dbReference>
<dbReference type="SUPFAM" id="SSF53098">
    <property type="entry name" value="Ribonuclease H-like"/>
    <property type="match status" value="1"/>
</dbReference>
<dbReference type="PANTHER" id="PTHR12801:SF82">
    <property type="entry name" value="RNA EXONUCLEASE 5"/>
    <property type="match status" value="1"/>
</dbReference>
<sequence length="732" mass="81064">MECSSSSNVPGGKKKRQNEAPSAQEDVKRRKTEEEGDEDLQRRPCGSAKVSVPLDRLQQPITAAQLMELLHFAALGKSRGVKQPRWRFSRRPRLSTHSRLTHASLFYNHYLSMEHLRSSYTTAFHEGEGRTLKDHPVITTYGTQRRGLTAYLLSQQQMIKNHYPVKGSDVSVTDDSPLYGLDCEMCQTTKGNELARVSLVDGDGNCLLDELVKPQNHVINYLTRFSGITAAMLRPVTTTLRDVQAKIRTLLPGDAVLVGHSLNNDLKALKLIHPHVIDTALLYRKEHGQKFKLKVLAEAVLKRQIQTEDQRGHNPTEDALAALDLARYFIGTGPLQVTGRFSQTAQTRSRSFTDVKTCGLLFTLEPDGSPVPVCPSLFVPLGPSERKLRSPSPPAAAVSQRELFAALCRRCGRAGGVKRSQSVRVRFHPQVSAVFRDMCTMFSGPFPANFSKREVRRLFGCCGVGFTFTFVEFQMLEGAMLALEVLNGLSVSGQTIKVQRPVNESMLDLDLNLDALMSDRVNANQLYVSRLTQDVAEGRNVSATVNGRLSDGKPSGFHPGRQTNGPLQTAKVNGTQLHPGTTAPDLSEESLRKAFSPFGSIKSVTLPGVHARHARIGGLTTCSSFFLLFFFHIHETFCRNVQPDRVCSTEFESSDGKRAALGSSEDLLKNGYPIWPSMTPPHLHSWVGMATSRKTQDEEEDAADEQRPDSFNCGGIQRVNFALFTSEVRTEN</sequence>
<organism evidence="7 8">
    <name type="scientific">Xiphophorus couchianus</name>
    <name type="common">Monterrey platyfish</name>
    <dbReference type="NCBI Taxonomy" id="32473"/>
    <lineage>
        <taxon>Eukaryota</taxon>
        <taxon>Metazoa</taxon>
        <taxon>Chordata</taxon>
        <taxon>Craniata</taxon>
        <taxon>Vertebrata</taxon>
        <taxon>Euteleostomi</taxon>
        <taxon>Actinopterygii</taxon>
        <taxon>Neopterygii</taxon>
        <taxon>Teleostei</taxon>
        <taxon>Neoteleostei</taxon>
        <taxon>Acanthomorphata</taxon>
        <taxon>Ovalentaria</taxon>
        <taxon>Atherinomorphae</taxon>
        <taxon>Cyprinodontiformes</taxon>
        <taxon>Poeciliidae</taxon>
        <taxon>Poeciliinae</taxon>
        <taxon>Xiphophorus</taxon>
    </lineage>
</organism>
<reference evidence="7" key="2">
    <citation type="submission" date="2025-09" db="UniProtKB">
        <authorList>
            <consortium name="Ensembl"/>
        </authorList>
    </citation>
    <scope>IDENTIFICATION</scope>
</reference>
<dbReference type="FunFam" id="3.30.420.10:FF:000175">
    <property type="entry name" value="RNA exonuclease 5"/>
    <property type="match status" value="1"/>
</dbReference>
<evidence type="ECO:0000259" key="6">
    <source>
        <dbReference type="PROSITE" id="PS50102"/>
    </source>
</evidence>
<feature type="region of interest" description="Disordered" evidence="5">
    <location>
        <begin position="690"/>
        <end position="711"/>
    </location>
</feature>
<dbReference type="InterPro" id="IPR035979">
    <property type="entry name" value="RBD_domain_sf"/>
</dbReference>
<evidence type="ECO:0000256" key="4">
    <source>
        <dbReference type="PROSITE-ProRule" id="PRU00176"/>
    </source>
</evidence>
<keyword evidence="2" id="KW-0378">Hydrolase</keyword>
<dbReference type="GO" id="GO:0005634">
    <property type="term" value="C:nucleus"/>
    <property type="evidence" value="ECO:0007669"/>
    <property type="project" value="TreeGrafter"/>
</dbReference>
<dbReference type="STRING" id="32473.ENSXCOP00000021369"/>
<evidence type="ECO:0000256" key="1">
    <source>
        <dbReference type="ARBA" id="ARBA00022722"/>
    </source>
</evidence>
<gene>
    <name evidence="7" type="primary">REXO5</name>
</gene>
<dbReference type="Pfam" id="PF00929">
    <property type="entry name" value="RNase_T"/>
    <property type="match status" value="1"/>
</dbReference>
<feature type="region of interest" description="Disordered" evidence="5">
    <location>
        <begin position="1"/>
        <end position="47"/>
    </location>
</feature>
<dbReference type="PROSITE" id="PS50102">
    <property type="entry name" value="RRM"/>
    <property type="match status" value="1"/>
</dbReference>
<evidence type="ECO:0000313" key="7">
    <source>
        <dbReference type="Ensembl" id="ENSXCOP00000021369.1"/>
    </source>
</evidence>
<dbReference type="AlphaFoldDB" id="A0A3B5MPG3"/>
<dbReference type="PANTHER" id="PTHR12801">
    <property type="entry name" value="RNA EXONUCLEASE REXO1 / RECO3 FAMILY MEMBER-RELATED"/>
    <property type="match status" value="1"/>
</dbReference>
<dbReference type="InterPro" id="IPR013520">
    <property type="entry name" value="Ribonucl_H"/>
</dbReference>
<dbReference type="InterPro" id="IPR047021">
    <property type="entry name" value="REXO1/3/4-like"/>
</dbReference>
<keyword evidence="4" id="KW-0694">RNA-binding</keyword>